<dbReference type="SUPFAM" id="SSF57196">
    <property type="entry name" value="EGF/Laminin"/>
    <property type="match status" value="1"/>
</dbReference>
<dbReference type="SUPFAM" id="SSF53300">
    <property type="entry name" value="vWA-like"/>
    <property type="match status" value="3"/>
</dbReference>
<dbReference type="PRINTS" id="PR00453">
    <property type="entry name" value="VWFADOMAIN"/>
</dbReference>
<dbReference type="KEGG" id="emc:129332185"/>
<feature type="domain" description="EGF-like" evidence="6">
    <location>
        <begin position="326"/>
        <end position="363"/>
    </location>
</feature>
<dbReference type="InterPro" id="IPR002035">
    <property type="entry name" value="VWF_A"/>
</dbReference>
<dbReference type="GeneID" id="129332185"/>
<dbReference type="CTD" id="340706"/>
<dbReference type="Pfam" id="PF00008">
    <property type="entry name" value="EGF"/>
    <property type="match status" value="2"/>
</dbReference>
<dbReference type="PROSITE" id="PS50234">
    <property type="entry name" value="VWFA"/>
    <property type="match status" value="3"/>
</dbReference>
<dbReference type="PANTHER" id="PTHR24020">
    <property type="entry name" value="COLLAGEN ALPHA"/>
    <property type="match status" value="1"/>
</dbReference>
<evidence type="ECO:0000313" key="8">
    <source>
        <dbReference type="Proteomes" id="UP001190640"/>
    </source>
</evidence>
<dbReference type="Gene3D" id="2.10.25.10">
    <property type="entry name" value="Laminin"/>
    <property type="match status" value="2"/>
</dbReference>
<organism evidence="8 9">
    <name type="scientific">Eublepharis macularius</name>
    <name type="common">Leopard gecko</name>
    <name type="synonym">Cyrtodactylus macularius</name>
    <dbReference type="NCBI Taxonomy" id="481883"/>
    <lineage>
        <taxon>Eukaryota</taxon>
        <taxon>Metazoa</taxon>
        <taxon>Chordata</taxon>
        <taxon>Craniata</taxon>
        <taxon>Vertebrata</taxon>
        <taxon>Euteleostomi</taxon>
        <taxon>Lepidosauria</taxon>
        <taxon>Squamata</taxon>
        <taxon>Bifurcata</taxon>
        <taxon>Gekkota</taxon>
        <taxon>Eublepharidae</taxon>
        <taxon>Eublepharinae</taxon>
        <taxon>Eublepharis</taxon>
    </lineage>
</organism>
<dbReference type="PANTHER" id="PTHR24020:SF37">
    <property type="entry name" value="VON WILLEBRAND FACTOR A DOMAIN-CONTAINING PROTEIN 2"/>
    <property type="match status" value="1"/>
</dbReference>
<comment type="caution">
    <text evidence="5">Lacks conserved residue(s) required for the propagation of feature annotation.</text>
</comment>
<evidence type="ECO:0000259" key="7">
    <source>
        <dbReference type="PROSITE" id="PS50234"/>
    </source>
</evidence>
<keyword evidence="1 5" id="KW-0245">EGF-like domain</keyword>
<dbReference type="FunFam" id="3.40.50.410:FF:000054">
    <property type="entry name" value="von Willebrand factor A domain containing 2"/>
    <property type="match status" value="1"/>
</dbReference>
<dbReference type="Gene3D" id="3.40.50.410">
    <property type="entry name" value="von Willebrand factor, type A domain"/>
    <property type="match status" value="3"/>
</dbReference>
<proteinExistence type="predicted"/>
<keyword evidence="2" id="KW-0732">Signal</keyword>
<feature type="domain" description="EGF-like" evidence="6">
    <location>
        <begin position="744"/>
        <end position="779"/>
    </location>
</feature>
<feature type="domain" description="VWFA" evidence="7">
    <location>
        <begin position="81"/>
        <end position="252"/>
    </location>
</feature>
<dbReference type="CDD" id="cd00053">
    <property type="entry name" value="EGF"/>
    <property type="match status" value="1"/>
</dbReference>
<evidence type="ECO:0000256" key="3">
    <source>
        <dbReference type="ARBA" id="ARBA00022737"/>
    </source>
</evidence>
<evidence type="ECO:0000256" key="5">
    <source>
        <dbReference type="PROSITE-ProRule" id="PRU00076"/>
    </source>
</evidence>
<dbReference type="CDD" id="cd00054">
    <property type="entry name" value="EGF_CA"/>
    <property type="match status" value="1"/>
</dbReference>
<evidence type="ECO:0000313" key="9">
    <source>
        <dbReference type="RefSeq" id="XP_054839069.1"/>
    </source>
</evidence>
<dbReference type="GO" id="GO:0005615">
    <property type="term" value="C:extracellular space"/>
    <property type="evidence" value="ECO:0007669"/>
    <property type="project" value="TreeGrafter"/>
</dbReference>
<dbReference type="CDD" id="cd01450">
    <property type="entry name" value="vWFA_subfamily_ECM"/>
    <property type="match status" value="1"/>
</dbReference>
<gene>
    <name evidence="9" type="primary">VWA2</name>
</gene>
<feature type="domain" description="VWFA" evidence="7">
    <location>
        <begin position="373"/>
        <end position="549"/>
    </location>
</feature>
<dbReference type="Pfam" id="PF00092">
    <property type="entry name" value="VWA"/>
    <property type="match status" value="3"/>
</dbReference>
<evidence type="ECO:0000259" key="6">
    <source>
        <dbReference type="PROSITE" id="PS50026"/>
    </source>
</evidence>
<dbReference type="FunFam" id="3.40.50.410:FF:000047">
    <property type="entry name" value="von Willebrand factor A domain containing 2"/>
    <property type="match status" value="1"/>
</dbReference>
<dbReference type="GO" id="GO:0007161">
    <property type="term" value="P:calcium-independent cell-matrix adhesion"/>
    <property type="evidence" value="ECO:0007669"/>
    <property type="project" value="TreeGrafter"/>
</dbReference>
<reference evidence="9" key="1">
    <citation type="submission" date="2025-08" db="UniProtKB">
        <authorList>
            <consortium name="RefSeq"/>
        </authorList>
    </citation>
    <scope>IDENTIFICATION</scope>
    <source>
        <tissue evidence="9">Blood</tissue>
    </source>
</reference>
<feature type="domain" description="VWFA" evidence="7">
    <location>
        <begin position="563"/>
        <end position="737"/>
    </location>
</feature>
<dbReference type="AlphaFoldDB" id="A0AA97JKY3"/>
<dbReference type="Proteomes" id="UP001190640">
    <property type="component" value="Chromosome 6"/>
</dbReference>
<dbReference type="InterPro" id="IPR001881">
    <property type="entry name" value="EGF-like_Ca-bd_dom"/>
</dbReference>
<evidence type="ECO:0000256" key="2">
    <source>
        <dbReference type="ARBA" id="ARBA00022729"/>
    </source>
</evidence>
<protein>
    <submittedName>
        <fullName evidence="9">von Willebrand factor A domain-containing protein 2 isoform X1</fullName>
    </submittedName>
</protein>
<dbReference type="FunFam" id="3.40.50.410:FF:000058">
    <property type="entry name" value="von Willebrand factor A domain containing 2"/>
    <property type="match status" value="1"/>
</dbReference>
<keyword evidence="8" id="KW-1185">Reference proteome</keyword>
<name>A0AA97JKY3_EUBMA</name>
<accession>A0AA97JKY3</accession>
<dbReference type="PROSITE" id="PS01186">
    <property type="entry name" value="EGF_2"/>
    <property type="match status" value="1"/>
</dbReference>
<evidence type="ECO:0000256" key="1">
    <source>
        <dbReference type="ARBA" id="ARBA00022536"/>
    </source>
</evidence>
<sequence>MCQLHSSESRLRMVPSLGITYTAAPRSVSSTMSLLLFDSICIFLISQAFVSWSIQELHIRQEMVEKISAAGQLMNCSAPVDILFMLDGSYSIGKGSFEKSKYLAMKLCNALDISPEKVRVGAMQFSSTPHLEFPLDVYFTKQEIKDRLKRIIFKGGRTETSLALKFILHKGFLGGRNLSVPQILIVLTDGRSQGSVAITAKQLKEKGIVVFAVGISFPRWEELHTLASEPTDWHVLFAEDSEDAANGLYTTLTGSTICSAAFPGCRVESHSCERKTLEREKVLTGNHFCWKGSTNGNTVQTALCPFYKWRNIFIKYPSRCYRTMCPDPCGSHPCQNGGTCIQQGLEGYQCDCPIGFGGDANCAPKLNLECSVDLLFLVDSSSSTTLEGFLRYKAFLKRFLQAVWSKEIPGNVGVAQYSSEVKVAVKAGKLADLPNLVKDIDSMQFSGGSTLTGKALRYITQHGFRSSPIFTVVPNDLPHVVVLLTDSNAQDSVVEAAKYARGQMISLIGIGSEFLRAELAEVTGNPKWTIVYSAPQDLFNKIPDLQKKICSIDSQGCSSQSLDLVFTLDSSASVGRENFVQLKNVVSSLSLQFDINRDLTQVGLVVYGKRPHTTFSLGKHITNSALFEAINQAPFVGGSASVGSSLLHISDDVMTIQKGARPGVKKIVALISSGAGAEDAIVAAQQLRNKDISLLVIGVGHVQASLLLRIAGSHNNLLQIPSYEDLIKNKDIIIEKLCDEAKSPASPCNPNPCMNGGICIPGNSSYQCQCQSSEGPHCEKRIQRGDASQTWMRSRRLHAHQNSHAGVRYTKLTDIQKGTYNRLTEEVRK</sequence>
<keyword evidence="3" id="KW-0677">Repeat</keyword>
<dbReference type="InterPro" id="IPR000742">
    <property type="entry name" value="EGF"/>
</dbReference>
<dbReference type="SMART" id="SM00181">
    <property type="entry name" value="EGF"/>
    <property type="match status" value="2"/>
</dbReference>
<dbReference type="GO" id="GO:0005509">
    <property type="term" value="F:calcium ion binding"/>
    <property type="evidence" value="ECO:0007669"/>
    <property type="project" value="InterPro"/>
</dbReference>
<dbReference type="InterPro" id="IPR036465">
    <property type="entry name" value="vWFA_dom_sf"/>
</dbReference>
<dbReference type="SMART" id="SM00179">
    <property type="entry name" value="EGF_CA"/>
    <property type="match status" value="1"/>
</dbReference>
<evidence type="ECO:0000256" key="4">
    <source>
        <dbReference type="ARBA" id="ARBA00023157"/>
    </source>
</evidence>
<keyword evidence="4" id="KW-1015">Disulfide bond</keyword>
<dbReference type="GO" id="GO:0005604">
    <property type="term" value="C:basement membrane"/>
    <property type="evidence" value="ECO:0007669"/>
    <property type="project" value="TreeGrafter"/>
</dbReference>
<dbReference type="PROSITE" id="PS50026">
    <property type="entry name" value="EGF_3"/>
    <property type="match status" value="2"/>
</dbReference>
<dbReference type="RefSeq" id="XP_054839069.1">
    <property type="nucleotide sequence ID" value="XM_054983094.1"/>
</dbReference>
<dbReference type="InterPro" id="IPR050525">
    <property type="entry name" value="ECM_Assembly_Org"/>
</dbReference>
<dbReference type="SMART" id="SM00327">
    <property type="entry name" value="VWA"/>
    <property type="match status" value="3"/>
</dbReference>